<name>A0A5B7FSP2_PORTR</name>
<comment type="caution">
    <text evidence="2">The sequence shown here is derived from an EMBL/GenBank/DDBJ whole genome shotgun (WGS) entry which is preliminary data.</text>
</comment>
<feature type="compositionally biased region" description="Polar residues" evidence="1">
    <location>
        <begin position="24"/>
        <end position="35"/>
    </location>
</feature>
<sequence length="69" mass="7677">MGGSVLLTPNSRRVYTRSRGVKAQGQQSIISSRGVQNGRLAQNRHGDRSRETRRLNLKPSRRQTSGTAE</sequence>
<evidence type="ECO:0000313" key="3">
    <source>
        <dbReference type="Proteomes" id="UP000324222"/>
    </source>
</evidence>
<dbReference type="AlphaFoldDB" id="A0A5B7FSP2"/>
<feature type="region of interest" description="Disordered" evidence="1">
    <location>
        <begin position="1"/>
        <end position="69"/>
    </location>
</feature>
<dbReference type="Proteomes" id="UP000324222">
    <property type="component" value="Unassembled WGS sequence"/>
</dbReference>
<gene>
    <name evidence="2" type="ORF">E2C01_041808</name>
</gene>
<reference evidence="2 3" key="1">
    <citation type="submission" date="2019-05" db="EMBL/GenBank/DDBJ databases">
        <title>Another draft genome of Portunus trituberculatus and its Hox gene families provides insights of decapod evolution.</title>
        <authorList>
            <person name="Jeong J.-H."/>
            <person name="Song I."/>
            <person name="Kim S."/>
            <person name="Choi T."/>
            <person name="Kim D."/>
            <person name="Ryu S."/>
            <person name="Kim W."/>
        </authorList>
    </citation>
    <scope>NUCLEOTIDE SEQUENCE [LARGE SCALE GENOMIC DNA]</scope>
    <source>
        <tissue evidence="2">Muscle</tissue>
    </source>
</reference>
<protein>
    <submittedName>
        <fullName evidence="2">Uncharacterized protein</fullName>
    </submittedName>
</protein>
<proteinExistence type="predicted"/>
<accession>A0A5B7FSP2</accession>
<evidence type="ECO:0000256" key="1">
    <source>
        <dbReference type="SAM" id="MobiDB-lite"/>
    </source>
</evidence>
<dbReference type="EMBL" id="VSRR010008073">
    <property type="protein sequence ID" value="MPC48043.1"/>
    <property type="molecule type" value="Genomic_DNA"/>
</dbReference>
<feature type="compositionally biased region" description="Basic and acidic residues" evidence="1">
    <location>
        <begin position="44"/>
        <end position="54"/>
    </location>
</feature>
<evidence type="ECO:0000313" key="2">
    <source>
        <dbReference type="EMBL" id="MPC48043.1"/>
    </source>
</evidence>
<organism evidence="2 3">
    <name type="scientific">Portunus trituberculatus</name>
    <name type="common">Swimming crab</name>
    <name type="synonym">Neptunus trituberculatus</name>
    <dbReference type="NCBI Taxonomy" id="210409"/>
    <lineage>
        <taxon>Eukaryota</taxon>
        <taxon>Metazoa</taxon>
        <taxon>Ecdysozoa</taxon>
        <taxon>Arthropoda</taxon>
        <taxon>Crustacea</taxon>
        <taxon>Multicrustacea</taxon>
        <taxon>Malacostraca</taxon>
        <taxon>Eumalacostraca</taxon>
        <taxon>Eucarida</taxon>
        <taxon>Decapoda</taxon>
        <taxon>Pleocyemata</taxon>
        <taxon>Brachyura</taxon>
        <taxon>Eubrachyura</taxon>
        <taxon>Portunoidea</taxon>
        <taxon>Portunidae</taxon>
        <taxon>Portuninae</taxon>
        <taxon>Portunus</taxon>
    </lineage>
</organism>
<keyword evidence="3" id="KW-1185">Reference proteome</keyword>